<dbReference type="Gene3D" id="2.130.10.10">
    <property type="entry name" value="YVTN repeat-like/Quinoprotein amine dehydrogenase"/>
    <property type="match status" value="1"/>
</dbReference>
<protein>
    <submittedName>
        <fullName evidence="2">Uncharacterized protein</fullName>
    </submittedName>
</protein>
<proteinExistence type="predicted"/>
<sequence length="197" mass="21392">MLPYHTATASALLNSMISTTPRSFDKKVPFLGAISSNQVDVCPGKSGSVCFPFFEGNSRSLPQALHQGWPSVGVGSIPSVISHHVVRPTVIVPTQKEQFLRSTSLPQQDVLPNVAVQTLDMLQFPAAASSGDFFPMLTQADSRGKDAGFLELWNPIFQSNIIWPYDAHDGIVSSLANSSSKGTIASVSHDRRIKIWR</sequence>
<accession>A0A9Q1LUD2</accession>
<dbReference type="InterPro" id="IPR036322">
    <property type="entry name" value="WD40_repeat_dom_sf"/>
</dbReference>
<dbReference type="InterPro" id="IPR015943">
    <property type="entry name" value="WD40/YVTN_repeat-like_dom_sf"/>
</dbReference>
<keyword evidence="1" id="KW-0853">WD repeat</keyword>
<dbReference type="PROSITE" id="PS50294">
    <property type="entry name" value="WD_REPEATS_REGION"/>
    <property type="match status" value="1"/>
</dbReference>
<dbReference type="InterPro" id="IPR044716">
    <property type="entry name" value="LEUNIG-like"/>
</dbReference>
<dbReference type="PANTHER" id="PTHR44376:SF8">
    <property type="entry name" value="TRANSCRIPTIONAL COREPRESSOR LEUNIG-LIKE"/>
    <property type="match status" value="1"/>
</dbReference>
<evidence type="ECO:0000313" key="3">
    <source>
        <dbReference type="Proteomes" id="UP001152561"/>
    </source>
</evidence>
<dbReference type="PROSITE" id="PS50082">
    <property type="entry name" value="WD_REPEATS_2"/>
    <property type="match status" value="1"/>
</dbReference>
<dbReference type="PANTHER" id="PTHR44376">
    <property type="entry name" value="TRANSCRIPTIONAL REGULATOR OF FILAMENTOUS GROWTH FLO8"/>
    <property type="match status" value="1"/>
</dbReference>
<name>A0A9Q1LUD2_9SOLA</name>
<dbReference type="EMBL" id="JAJAGQ010000013">
    <property type="protein sequence ID" value="KAJ8544977.1"/>
    <property type="molecule type" value="Genomic_DNA"/>
</dbReference>
<reference evidence="3" key="1">
    <citation type="journal article" date="2023" name="Proc. Natl. Acad. Sci. U.S.A.">
        <title>Genomic and structural basis for evolution of tropane alkaloid biosynthesis.</title>
        <authorList>
            <person name="Wanga Y.-J."/>
            <person name="Taina T."/>
            <person name="Yua J.-Y."/>
            <person name="Lia J."/>
            <person name="Xua B."/>
            <person name="Chenc J."/>
            <person name="D'Auriad J.C."/>
            <person name="Huanga J.-P."/>
            <person name="Huanga S.-X."/>
        </authorList>
    </citation>
    <scope>NUCLEOTIDE SEQUENCE [LARGE SCALE GENOMIC DNA]</scope>
    <source>
        <strain evidence="3">cv. KIB-2019</strain>
    </source>
</reference>
<gene>
    <name evidence="2" type="ORF">K7X08_017560</name>
</gene>
<dbReference type="SUPFAM" id="SSF50978">
    <property type="entry name" value="WD40 repeat-like"/>
    <property type="match status" value="1"/>
</dbReference>
<evidence type="ECO:0000256" key="1">
    <source>
        <dbReference type="PROSITE-ProRule" id="PRU00221"/>
    </source>
</evidence>
<dbReference type="InterPro" id="IPR001680">
    <property type="entry name" value="WD40_rpt"/>
</dbReference>
<dbReference type="SMART" id="SM00320">
    <property type="entry name" value="WD40"/>
    <property type="match status" value="1"/>
</dbReference>
<organism evidence="2 3">
    <name type="scientific">Anisodus acutangulus</name>
    <dbReference type="NCBI Taxonomy" id="402998"/>
    <lineage>
        <taxon>Eukaryota</taxon>
        <taxon>Viridiplantae</taxon>
        <taxon>Streptophyta</taxon>
        <taxon>Embryophyta</taxon>
        <taxon>Tracheophyta</taxon>
        <taxon>Spermatophyta</taxon>
        <taxon>Magnoliopsida</taxon>
        <taxon>eudicotyledons</taxon>
        <taxon>Gunneridae</taxon>
        <taxon>Pentapetalae</taxon>
        <taxon>asterids</taxon>
        <taxon>lamiids</taxon>
        <taxon>Solanales</taxon>
        <taxon>Solanaceae</taxon>
        <taxon>Solanoideae</taxon>
        <taxon>Hyoscyameae</taxon>
        <taxon>Anisodus</taxon>
    </lineage>
</organism>
<keyword evidence="3" id="KW-1185">Reference proteome</keyword>
<evidence type="ECO:0000313" key="2">
    <source>
        <dbReference type="EMBL" id="KAJ8544977.1"/>
    </source>
</evidence>
<dbReference type="Proteomes" id="UP001152561">
    <property type="component" value="Unassembled WGS sequence"/>
</dbReference>
<comment type="caution">
    <text evidence="2">The sequence shown here is derived from an EMBL/GenBank/DDBJ whole genome shotgun (WGS) entry which is preliminary data.</text>
</comment>
<feature type="repeat" description="WD" evidence="1">
    <location>
        <begin position="165"/>
        <end position="197"/>
    </location>
</feature>
<dbReference type="AlphaFoldDB" id="A0A9Q1LUD2"/>
<dbReference type="GO" id="GO:0003714">
    <property type="term" value="F:transcription corepressor activity"/>
    <property type="evidence" value="ECO:0007669"/>
    <property type="project" value="InterPro"/>
</dbReference>